<dbReference type="NCBIfam" id="TIGR00671">
    <property type="entry name" value="baf"/>
    <property type="match status" value="1"/>
</dbReference>
<feature type="binding site" evidence="16">
    <location>
        <position position="220"/>
    </location>
    <ligand>
        <name>substrate</name>
    </ligand>
</feature>
<keyword evidence="16" id="KW-0479">Metal-binding</keyword>
<evidence type="ECO:0000256" key="15">
    <source>
        <dbReference type="ARBA" id="ARBA00040883"/>
    </source>
</evidence>
<keyword evidence="8 16" id="KW-0808">Transferase</keyword>
<dbReference type="HAMAP" id="MF_01274">
    <property type="entry name" value="Pantothen_kinase_3"/>
    <property type="match status" value="1"/>
</dbReference>
<dbReference type="PANTHER" id="PTHR34265:SF1">
    <property type="entry name" value="TYPE III PANTOTHENATE KINASE"/>
    <property type="match status" value="1"/>
</dbReference>
<accession>A0ABY1QM50</accession>
<feature type="binding site" evidence="16">
    <location>
        <begin position="122"/>
        <end position="125"/>
    </location>
    <ligand>
        <name>substrate</name>
    </ligand>
</feature>
<dbReference type="EC" id="2.7.1.33" evidence="6 16"/>
<dbReference type="SUPFAM" id="SSF53067">
    <property type="entry name" value="Actin-like ATPase domain"/>
    <property type="match status" value="2"/>
</dbReference>
<protein>
    <recommendedName>
        <fullName evidence="15 16">Type III pantothenate kinase</fullName>
        <ecNumber evidence="6 16">2.7.1.33</ecNumber>
    </recommendedName>
    <alternativeName>
        <fullName evidence="16">PanK-III</fullName>
    </alternativeName>
    <alternativeName>
        <fullName evidence="16">Pantothenic acid kinase</fullName>
    </alternativeName>
</protein>
<reference evidence="17 18" key="1">
    <citation type="submission" date="2017-05" db="EMBL/GenBank/DDBJ databases">
        <authorList>
            <person name="Varghese N."/>
            <person name="Submissions S."/>
        </authorList>
    </citation>
    <scope>NUCLEOTIDE SEQUENCE [LARGE SCALE GENOMIC DNA]</scope>
    <source>
        <strain evidence="17 18">DSM 25457</strain>
    </source>
</reference>
<dbReference type="GO" id="GO:0016301">
    <property type="term" value="F:kinase activity"/>
    <property type="evidence" value="ECO:0007669"/>
    <property type="project" value="UniProtKB-KW"/>
</dbReference>
<evidence type="ECO:0000256" key="10">
    <source>
        <dbReference type="ARBA" id="ARBA00022777"/>
    </source>
</evidence>
<evidence type="ECO:0000256" key="4">
    <source>
        <dbReference type="ARBA" id="ARBA00005225"/>
    </source>
</evidence>
<evidence type="ECO:0000256" key="14">
    <source>
        <dbReference type="ARBA" id="ARBA00038036"/>
    </source>
</evidence>
<organism evidence="17 18">
    <name type="scientific">Neorhodopirellula lusitana</name>
    <dbReference type="NCBI Taxonomy" id="445327"/>
    <lineage>
        <taxon>Bacteria</taxon>
        <taxon>Pseudomonadati</taxon>
        <taxon>Planctomycetota</taxon>
        <taxon>Planctomycetia</taxon>
        <taxon>Pirellulales</taxon>
        <taxon>Pirellulaceae</taxon>
        <taxon>Neorhodopirellula</taxon>
    </lineage>
</organism>
<keyword evidence="18" id="KW-1185">Reference proteome</keyword>
<feature type="binding site" evidence="16">
    <location>
        <position position="159"/>
    </location>
    <ligand>
        <name>K(+)</name>
        <dbReference type="ChEBI" id="CHEBI:29103"/>
    </ligand>
</feature>
<dbReference type="Pfam" id="PF03309">
    <property type="entry name" value="Pan_kinase"/>
    <property type="match status" value="1"/>
</dbReference>
<comment type="subcellular location">
    <subcellularLocation>
        <location evidence="3 16">Cytoplasm</location>
    </subcellularLocation>
</comment>
<evidence type="ECO:0000313" key="17">
    <source>
        <dbReference type="EMBL" id="SMP75323.1"/>
    </source>
</evidence>
<proteinExistence type="inferred from homology"/>
<comment type="caution">
    <text evidence="17">The sequence shown here is derived from an EMBL/GenBank/DDBJ whole genome shotgun (WGS) entry which is preliminary data.</text>
</comment>
<evidence type="ECO:0000256" key="12">
    <source>
        <dbReference type="ARBA" id="ARBA00022958"/>
    </source>
</evidence>
<feature type="active site" description="Proton acceptor" evidence="16">
    <location>
        <position position="124"/>
    </location>
</feature>
<feature type="binding site" evidence="16">
    <location>
        <position position="162"/>
    </location>
    <ligand>
        <name>ATP</name>
        <dbReference type="ChEBI" id="CHEBI:30616"/>
    </ligand>
</feature>
<comment type="subunit">
    <text evidence="5 16">Homodimer.</text>
</comment>
<evidence type="ECO:0000256" key="11">
    <source>
        <dbReference type="ARBA" id="ARBA00022840"/>
    </source>
</evidence>
<keyword evidence="10 16" id="KW-0418">Kinase</keyword>
<keyword evidence="11 16" id="KW-0067">ATP-binding</keyword>
<comment type="catalytic activity">
    <reaction evidence="1 16">
        <text>(R)-pantothenate + ATP = (R)-4'-phosphopantothenate + ADP + H(+)</text>
        <dbReference type="Rhea" id="RHEA:16373"/>
        <dbReference type="ChEBI" id="CHEBI:10986"/>
        <dbReference type="ChEBI" id="CHEBI:15378"/>
        <dbReference type="ChEBI" id="CHEBI:29032"/>
        <dbReference type="ChEBI" id="CHEBI:30616"/>
        <dbReference type="ChEBI" id="CHEBI:456216"/>
        <dbReference type="EC" id="2.7.1.33"/>
    </reaction>
</comment>
<dbReference type="InterPro" id="IPR043129">
    <property type="entry name" value="ATPase_NBD"/>
</dbReference>
<dbReference type="EMBL" id="FXUG01000019">
    <property type="protein sequence ID" value="SMP75323.1"/>
    <property type="molecule type" value="Genomic_DNA"/>
</dbReference>
<comment type="caution">
    <text evidence="16">Lacks conserved residue(s) required for the propagation of feature annotation.</text>
</comment>
<dbReference type="InterPro" id="IPR004619">
    <property type="entry name" value="Type_III_PanK"/>
</dbReference>
<comment type="cofactor">
    <cofactor evidence="2">
        <name>K(+)</name>
        <dbReference type="ChEBI" id="CHEBI:29103"/>
    </cofactor>
</comment>
<comment type="cofactor">
    <cofactor evidence="16">
        <name>NH4(+)</name>
        <dbReference type="ChEBI" id="CHEBI:28938"/>
    </cofactor>
    <cofactor evidence="16">
        <name>K(+)</name>
        <dbReference type="ChEBI" id="CHEBI:29103"/>
    </cofactor>
    <text evidence="16">A monovalent cation. Ammonium or potassium.</text>
</comment>
<name>A0ABY1QM50_9BACT</name>
<evidence type="ECO:0000256" key="9">
    <source>
        <dbReference type="ARBA" id="ARBA00022741"/>
    </source>
</evidence>
<evidence type="ECO:0000256" key="3">
    <source>
        <dbReference type="ARBA" id="ARBA00004496"/>
    </source>
</evidence>
<evidence type="ECO:0000256" key="8">
    <source>
        <dbReference type="ARBA" id="ARBA00022679"/>
    </source>
</evidence>
<gene>
    <name evidence="16" type="primary">coaX</name>
    <name evidence="17" type="ORF">SAMN06265222_11916</name>
</gene>
<dbReference type="RefSeq" id="WP_283435031.1">
    <property type="nucleotide sequence ID" value="NZ_FXUG01000019.1"/>
</dbReference>
<evidence type="ECO:0000313" key="18">
    <source>
        <dbReference type="Proteomes" id="UP001158067"/>
    </source>
</evidence>
<evidence type="ECO:0000256" key="7">
    <source>
        <dbReference type="ARBA" id="ARBA00022490"/>
    </source>
</evidence>
<evidence type="ECO:0000256" key="13">
    <source>
        <dbReference type="ARBA" id="ARBA00022993"/>
    </source>
</evidence>
<dbReference type="Proteomes" id="UP001158067">
    <property type="component" value="Unassembled WGS sequence"/>
</dbReference>
<comment type="function">
    <text evidence="16">Catalyzes the phosphorylation of pantothenate (Pan), the first step in CoA biosynthesis.</text>
</comment>
<dbReference type="PANTHER" id="PTHR34265">
    <property type="entry name" value="TYPE III PANTOTHENATE KINASE"/>
    <property type="match status" value="1"/>
</dbReference>
<keyword evidence="7 16" id="KW-0963">Cytoplasm</keyword>
<evidence type="ECO:0000256" key="2">
    <source>
        <dbReference type="ARBA" id="ARBA00001958"/>
    </source>
</evidence>
<dbReference type="Gene3D" id="3.30.420.40">
    <property type="match status" value="2"/>
</dbReference>
<keyword evidence="12 16" id="KW-0630">Potassium</keyword>
<evidence type="ECO:0000256" key="5">
    <source>
        <dbReference type="ARBA" id="ARBA00011738"/>
    </source>
</evidence>
<keyword evidence="13 16" id="KW-0173">Coenzyme A biosynthesis</keyword>
<evidence type="ECO:0000256" key="1">
    <source>
        <dbReference type="ARBA" id="ARBA00001206"/>
    </source>
</evidence>
<keyword evidence="9 16" id="KW-0547">Nucleotide-binding</keyword>
<evidence type="ECO:0000256" key="16">
    <source>
        <dbReference type="HAMAP-Rule" id="MF_01274"/>
    </source>
</evidence>
<dbReference type="CDD" id="cd24015">
    <property type="entry name" value="ASKHA_NBD_PanK-III"/>
    <property type="match status" value="1"/>
</dbReference>
<evidence type="ECO:0000256" key="6">
    <source>
        <dbReference type="ARBA" id="ARBA00012102"/>
    </source>
</evidence>
<feature type="binding site" evidence="16">
    <location>
        <begin position="6"/>
        <end position="13"/>
    </location>
    <ligand>
        <name>ATP</name>
        <dbReference type="ChEBI" id="CHEBI:30616"/>
    </ligand>
</feature>
<sequence length="287" mass="29395">MIVGIDVGNTAIKWACDANPNEVVSVRLCDDEGITQVIDQVAALLKPEFDAVELGAVELGAAELGAAELGAAEIRIASVNRAAAKVLESGLRPVVGEKVQVRIISRHDIPLEVAVDQPDRVGIDRLVGAFGAARGNFHTAGSHDSDKDCDVALPLVVVDAGTTVTVDLVDADGVYLGGAIIPGLAMQTSALASGTDALPKLDWGTQCGDTANLDSPGKNTSAAIRLGILSSVVGGIERLIRLYGGPAHLVVTGGDAGCIASALSVPCQVEPHLVCRTLTQLPWAGSC</sequence>
<comment type="similarity">
    <text evidence="14 16">Belongs to the type III pantothenate kinase family.</text>
</comment>
<comment type="pathway">
    <text evidence="4 16">Cofactor biosynthesis; coenzyme A biosynthesis; CoA from (R)-pantothenate: step 1/5.</text>
</comment>